<protein>
    <submittedName>
        <fullName evidence="2">Transposase</fullName>
    </submittedName>
</protein>
<proteinExistence type="predicted"/>
<name>A0ABW6J798_STRWE</name>
<organism evidence="2 3">
    <name type="scientific">Streptomyces wedmorensis</name>
    <dbReference type="NCBI Taxonomy" id="43759"/>
    <lineage>
        <taxon>Bacteria</taxon>
        <taxon>Bacillati</taxon>
        <taxon>Actinomycetota</taxon>
        <taxon>Actinomycetes</taxon>
        <taxon>Kitasatosporales</taxon>
        <taxon>Streptomycetaceae</taxon>
        <taxon>Streptomyces</taxon>
    </lineage>
</organism>
<dbReference type="Pfam" id="PF01609">
    <property type="entry name" value="DDE_Tnp_1"/>
    <property type="match status" value="1"/>
</dbReference>
<sequence length="154" mass="16972">MPADFPPWDRVYAFFRRWRDRGLVRELHGRVRGQVRERAGHDALPTAGVIDSQSVKVGAVVGAGTRGFDGGKLVNGRKRHVVVDSLGLLLGVMVTAADVGDRAAAHILLEQVAAANHRLARDFERRIASAEAMIYWSMAALMTRRLARPHRGRG</sequence>
<accession>A0ABW6J798</accession>
<comment type="caution">
    <text evidence="2">The sequence shown here is derived from an EMBL/GenBank/DDBJ whole genome shotgun (WGS) entry which is preliminary data.</text>
</comment>
<dbReference type="InterPro" id="IPR002559">
    <property type="entry name" value="Transposase_11"/>
</dbReference>
<feature type="domain" description="Transposase IS4-like" evidence="1">
    <location>
        <begin position="45"/>
        <end position="115"/>
    </location>
</feature>
<gene>
    <name evidence="2" type="ORF">ACFQ63_39970</name>
</gene>
<evidence type="ECO:0000259" key="1">
    <source>
        <dbReference type="Pfam" id="PF01609"/>
    </source>
</evidence>
<dbReference type="PANTHER" id="PTHR30007">
    <property type="entry name" value="PHP DOMAIN PROTEIN"/>
    <property type="match status" value="1"/>
</dbReference>
<dbReference type="EMBL" id="JBHTRV010000067">
    <property type="protein sequence ID" value="MFE5985833.1"/>
    <property type="molecule type" value="Genomic_DNA"/>
</dbReference>
<reference evidence="2 3" key="1">
    <citation type="submission" date="2024-09" db="EMBL/GenBank/DDBJ databases">
        <title>The Natural Products Discovery Center: Release of the First 8490 Sequenced Strains for Exploring Actinobacteria Biosynthetic Diversity.</title>
        <authorList>
            <person name="Kalkreuter E."/>
            <person name="Kautsar S.A."/>
            <person name="Yang D."/>
            <person name="Bader C.D."/>
            <person name="Teijaro C.N."/>
            <person name="Fluegel L."/>
            <person name="Davis C.M."/>
            <person name="Simpson J.R."/>
            <person name="Lauterbach L."/>
            <person name="Steele A.D."/>
            <person name="Gui C."/>
            <person name="Meng S."/>
            <person name="Li G."/>
            <person name="Viehrig K."/>
            <person name="Ye F."/>
            <person name="Su P."/>
            <person name="Kiefer A.F."/>
            <person name="Nichols A."/>
            <person name="Cepeda A.J."/>
            <person name="Yan W."/>
            <person name="Fan B."/>
            <person name="Jiang Y."/>
            <person name="Adhikari A."/>
            <person name="Zheng C.-J."/>
            <person name="Schuster L."/>
            <person name="Cowan T.M."/>
            <person name="Smanski M.J."/>
            <person name="Chevrette M.G."/>
            <person name="De Carvalho L.P.S."/>
            <person name="Shen B."/>
        </authorList>
    </citation>
    <scope>NUCLEOTIDE SEQUENCE [LARGE SCALE GENOMIC DNA]</scope>
    <source>
        <strain evidence="2 3">NPDC056472</strain>
    </source>
</reference>
<dbReference type="RefSeq" id="WP_386255857.1">
    <property type="nucleotide sequence ID" value="NZ_JBHTRV010000067.1"/>
</dbReference>
<evidence type="ECO:0000313" key="2">
    <source>
        <dbReference type="EMBL" id="MFE5985833.1"/>
    </source>
</evidence>
<dbReference type="Proteomes" id="UP001600424">
    <property type="component" value="Unassembled WGS sequence"/>
</dbReference>
<evidence type="ECO:0000313" key="3">
    <source>
        <dbReference type="Proteomes" id="UP001600424"/>
    </source>
</evidence>
<keyword evidence="3" id="KW-1185">Reference proteome</keyword>
<dbReference type="PANTHER" id="PTHR30007:SF0">
    <property type="entry name" value="TRANSPOSASE"/>
    <property type="match status" value="1"/>
</dbReference>